<dbReference type="AlphaFoldDB" id="A0A0D1J9P5"/>
<dbReference type="EMBL" id="JXST01000003">
    <property type="protein sequence ID" value="KIU18323.1"/>
    <property type="molecule type" value="Genomic_DNA"/>
</dbReference>
<sequence>MLERMRSLTAEQIAELKVETEEPHRGYTPMVRELRNVADQLISLRAQLGRMQARDVSYMPRPQMVGDVINERQTDLVRSELDDLIEEAHANAERLGLN</sequence>
<dbReference type="STRING" id="280871.TL10_02415"/>
<keyword evidence="2" id="KW-1185">Reference proteome</keyword>
<dbReference type="PATRIC" id="fig|280871.6.peg.492"/>
<evidence type="ECO:0000313" key="2">
    <source>
        <dbReference type="Proteomes" id="UP000032221"/>
    </source>
</evidence>
<protein>
    <submittedName>
        <fullName evidence="1">Uncharacterized protein</fullName>
    </submittedName>
</protein>
<gene>
    <name evidence="1" type="ORF">TL10_02415</name>
</gene>
<dbReference type="Proteomes" id="UP000032221">
    <property type="component" value="Unassembled WGS sequence"/>
</dbReference>
<name>A0A0D1J9P5_9MYCO</name>
<reference evidence="1 2" key="1">
    <citation type="submission" date="2015-01" db="EMBL/GenBank/DDBJ databases">
        <title>Genome sequence of Mycobacterium llatzerense and Mycobacterium immunogenum recovered from brain abscess.</title>
        <authorList>
            <person name="Greninger A.L."/>
            <person name="Langelier C."/>
            <person name="Cunningham G."/>
            <person name="Chiu C.Y."/>
            <person name="Miller S."/>
        </authorList>
    </citation>
    <scope>NUCLEOTIDE SEQUENCE [LARGE SCALE GENOMIC DNA]</scope>
    <source>
        <strain evidence="1 2">CLUC14</strain>
    </source>
</reference>
<organism evidence="1 2">
    <name type="scientific">Mycolicibacterium llatzerense</name>
    <dbReference type="NCBI Taxonomy" id="280871"/>
    <lineage>
        <taxon>Bacteria</taxon>
        <taxon>Bacillati</taxon>
        <taxon>Actinomycetota</taxon>
        <taxon>Actinomycetes</taxon>
        <taxon>Mycobacteriales</taxon>
        <taxon>Mycobacteriaceae</taxon>
        <taxon>Mycolicibacterium</taxon>
    </lineage>
</organism>
<accession>A0A0D1J9P5</accession>
<evidence type="ECO:0000313" key="1">
    <source>
        <dbReference type="EMBL" id="KIU18323.1"/>
    </source>
</evidence>
<comment type="caution">
    <text evidence="1">The sequence shown here is derived from an EMBL/GenBank/DDBJ whole genome shotgun (WGS) entry which is preliminary data.</text>
</comment>
<proteinExistence type="predicted"/>